<evidence type="ECO:0000313" key="2">
    <source>
        <dbReference type="EMBL" id="NID06631.1"/>
    </source>
</evidence>
<keyword evidence="3" id="KW-1185">Reference proteome</keyword>
<accession>A0ABX0QAK5</accession>
<feature type="region of interest" description="Disordered" evidence="1">
    <location>
        <begin position="94"/>
        <end position="114"/>
    </location>
</feature>
<evidence type="ECO:0000313" key="3">
    <source>
        <dbReference type="Proteomes" id="UP001429601"/>
    </source>
</evidence>
<name>A0ABX0QAK5_9GAMM</name>
<evidence type="ECO:0000256" key="1">
    <source>
        <dbReference type="SAM" id="MobiDB-lite"/>
    </source>
</evidence>
<dbReference type="Proteomes" id="UP001429601">
    <property type="component" value="Unassembled WGS sequence"/>
</dbReference>
<comment type="caution">
    <text evidence="2">The sequence shown here is derived from an EMBL/GenBank/DDBJ whole genome shotgun (WGS) entry which is preliminary data.</text>
</comment>
<dbReference type="RefSeq" id="WP_167129203.1">
    <property type="nucleotide sequence ID" value="NZ_JAAQQR010000010.1"/>
</dbReference>
<proteinExistence type="predicted"/>
<sequence length="114" mass="13214">MPDDLLARIDAERKRYDQEREANRARFPFAMSMMDPIRAAGLEPRLKHAVNAAGEELGRPVPLPGIGVDGDKLAHLPEFEASWRRFYAKQPDDRKTYNERMQRAIRPHMRGNEE</sequence>
<reference evidence="2 3" key="1">
    <citation type="journal article" date="2011" name="Curr. Microbiol.">
        <title>Luteibacter jiangsuensis sp. nov.: a methamidophos-degrading bacterium isolated from a methamidophos-manufacturing factory.</title>
        <authorList>
            <person name="Wang L."/>
            <person name="Wang G.L."/>
            <person name="Li S.P."/>
            <person name="Jiang J.D."/>
        </authorList>
    </citation>
    <scope>NUCLEOTIDE SEQUENCE [LARGE SCALE GENOMIC DNA]</scope>
    <source>
        <strain evidence="2 3">CGMCC 1.10133</strain>
    </source>
</reference>
<feature type="compositionally biased region" description="Basic residues" evidence="1">
    <location>
        <begin position="103"/>
        <end position="114"/>
    </location>
</feature>
<gene>
    <name evidence="2" type="ORF">HBF26_17180</name>
</gene>
<protein>
    <submittedName>
        <fullName evidence="2">Uncharacterized protein</fullName>
    </submittedName>
</protein>
<organism evidence="2 3">
    <name type="scientific">Luteibacter jiangsuensis</name>
    <dbReference type="NCBI Taxonomy" id="637577"/>
    <lineage>
        <taxon>Bacteria</taxon>
        <taxon>Pseudomonadati</taxon>
        <taxon>Pseudomonadota</taxon>
        <taxon>Gammaproteobacteria</taxon>
        <taxon>Lysobacterales</taxon>
        <taxon>Rhodanobacteraceae</taxon>
        <taxon>Luteibacter</taxon>
    </lineage>
</organism>
<dbReference type="EMBL" id="JAAQQR010000010">
    <property type="protein sequence ID" value="NID06631.1"/>
    <property type="molecule type" value="Genomic_DNA"/>
</dbReference>